<dbReference type="AlphaFoldDB" id="A0A6S6Y2A0"/>
<protein>
    <submittedName>
        <fullName evidence="3">Adenylate cyclase class-3/4/guanylyl cyclase</fullName>
    </submittedName>
</protein>
<dbReference type="Pfam" id="PF05226">
    <property type="entry name" value="CHASE2"/>
    <property type="match status" value="1"/>
</dbReference>
<dbReference type="EMBL" id="LR778301">
    <property type="protein sequence ID" value="CAB1371083.1"/>
    <property type="molecule type" value="Genomic_DNA"/>
</dbReference>
<keyword evidence="1" id="KW-0472">Membrane</keyword>
<dbReference type="SMART" id="SM01080">
    <property type="entry name" value="CHASE2"/>
    <property type="match status" value="1"/>
</dbReference>
<dbReference type="PROSITE" id="PS50125">
    <property type="entry name" value="GUANYLATE_CYCLASE_2"/>
    <property type="match status" value="1"/>
</dbReference>
<dbReference type="RefSeq" id="WP_197970661.1">
    <property type="nucleotide sequence ID" value="NZ_LR778301.1"/>
</dbReference>
<evidence type="ECO:0000313" key="3">
    <source>
        <dbReference type="EMBL" id="CAB1371083.1"/>
    </source>
</evidence>
<accession>A0A6S6Y2A0</accession>
<dbReference type="GO" id="GO:0009190">
    <property type="term" value="P:cyclic nucleotide biosynthetic process"/>
    <property type="evidence" value="ECO:0007669"/>
    <property type="project" value="InterPro"/>
</dbReference>
<dbReference type="Gene3D" id="3.30.70.1230">
    <property type="entry name" value="Nucleotide cyclase"/>
    <property type="match status" value="1"/>
</dbReference>
<dbReference type="Proteomes" id="UP000515733">
    <property type="component" value="Chromosome"/>
</dbReference>
<dbReference type="GO" id="GO:0004016">
    <property type="term" value="F:adenylate cyclase activity"/>
    <property type="evidence" value="ECO:0007669"/>
    <property type="project" value="UniProtKB-ARBA"/>
</dbReference>
<name>A0A6S6Y2A0_9PROT</name>
<dbReference type="Pfam" id="PF00211">
    <property type="entry name" value="Guanylate_cyc"/>
    <property type="match status" value="1"/>
</dbReference>
<proteinExistence type="predicted"/>
<evidence type="ECO:0000313" key="4">
    <source>
        <dbReference type="Proteomes" id="UP000515733"/>
    </source>
</evidence>
<dbReference type="SMART" id="SM00044">
    <property type="entry name" value="CYCc"/>
    <property type="match status" value="1"/>
</dbReference>
<dbReference type="KEGG" id="doe:DENOEST_3929"/>
<dbReference type="PANTHER" id="PTHR43081">
    <property type="entry name" value="ADENYLATE CYCLASE, TERMINAL-DIFFERENTIATION SPECIFIC-RELATED"/>
    <property type="match status" value="1"/>
</dbReference>
<keyword evidence="4" id="KW-1185">Reference proteome</keyword>
<dbReference type="GO" id="GO:0035556">
    <property type="term" value="P:intracellular signal transduction"/>
    <property type="evidence" value="ECO:0007669"/>
    <property type="project" value="InterPro"/>
</dbReference>
<feature type="transmembrane region" description="Helical" evidence="1">
    <location>
        <begin position="354"/>
        <end position="375"/>
    </location>
</feature>
<keyword evidence="1" id="KW-0812">Transmembrane</keyword>
<evidence type="ECO:0000259" key="2">
    <source>
        <dbReference type="PROSITE" id="PS50125"/>
    </source>
</evidence>
<keyword evidence="1" id="KW-1133">Transmembrane helix</keyword>
<dbReference type="PANTHER" id="PTHR43081:SF1">
    <property type="entry name" value="ADENYLATE CYCLASE, TERMINAL-DIFFERENTIATION SPECIFIC"/>
    <property type="match status" value="1"/>
</dbReference>
<dbReference type="InterPro" id="IPR050697">
    <property type="entry name" value="Adenylyl/Guanylyl_Cyclase_3/4"/>
</dbReference>
<dbReference type="InterPro" id="IPR007890">
    <property type="entry name" value="CHASE2"/>
</dbReference>
<dbReference type="CDD" id="cd07302">
    <property type="entry name" value="CHD"/>
    <property type="match status" value="1"/>
</dbReference>
<feature type="domain" description="Guanylate cyclase" evidence="2">
    <location>
        <begin position="419"/>
        <end position="551"/>
    </location>
</feature>
<sequence>MRVLIALLAVVVTLAIEWSPSSLPMIAASDAWFRDQTLRFLASDQAENRLALVDIDEASLQRLGPWPWPRDRLADVLEVLLGRYGARAVALDMVLPEPGSAPGDDRLSSLARHAPVVLAQALDYVARPVPLRVGHLAGQDSALPEVPAASASGFVANHAGLREARCIGNIGFVPDSDGVLRHLPLISQFESHRLPSLALALMQCAGTAVAAPTVSPAGFWRLPFARRWSAYTVVGAADLLAENAPDGLLSGRYVVVGSSALGLSDRVATPLSASTAGMLVHGAALTSLLDQQTGQTPTPWPGRFIAALFAILSVGLALAAFPRWSAGRSLALLTLLTLSWLGLAMLLIPRDSAFSPSAPLLSLLILLSIAIPFEWGRSQWESHRLLDMFRHYVAQPVLDELLRNRDKVDPLAPRHLEVTTLISDMEGYASLVEGMPLQEAVDLTRGFLDCLTVPVLAHGGTLDKYTGDGLMAFWGAPLPVSDHADQALDAAQEIRDRVAAFNRKRIAAGQKPVRVRIGIESGLAVAGDLGTPFRSAYTAVGDSVNVASRLQELARDLPHDIVIGATTARLARRHAMRALGGTLLRGRQQPLDIFTLASPAGDNGHSPSTPASI</sequence>
<feature type="transmembrane region" description="Helical" evidence="1">
    <location>
        <begin position="300"/>
        <end position="321"/>
    </location>
</feature>
<dbReference type="SUPFAM" id="SSF55073">
    <property type="entry name" value="Nucleotide cyclase"/>
    <property type="match status" value="1"/>
</dbReference>
<feature type="transmembrane region" description="Helical" evidence="1">
    <location>
        <begin position="330"/>
        <end position="348"/>
    </location>
</feature>
<gene>
    <name evidence="3" type="ORF">DENOEST_3929</name>
</gene>
<reference evidence="3 4" key="1">
    <citation type="submission" date="2020-03" db="EMBL/GenBank/DDBJ databases">
        <authorList>
            <consortium name="Genoscope - CEA"/>
            <person name="William W."/>
        </authorList>
    </citation>
    <scope>NUCLEOTIDE SEQUENCE [LARGE SCALE GENOMIC DNA]</scope>
    <source>
        <strain evidence="4">DSM 16959</strain>
    </source>
</reference>
<dbReference type="InterPro" id="IPR001054">
    <property type="entry name" value="A/G_cyclase"/>
</dbReference>
<dbReference type="InterPro" id="IPR029787">
    <property type="entry name" value="Nucleotide_cyclase"/>
</dbReference>
<organism evidence="3 4">
    <name type="scientific">Denitratisoma oestradiolicum</name>
    <dbReference type="NCBI Taxonomy" id="311182"/>
    <lineage>
        <taxon>Bacteria</taxon>
        <taxon>Pseudomonadati</taxon>
        <taxon>Pseudomonadota</taxon>
        <taxon>Betaproteobacteria</taxon>
        <taxon>Nitrosomonadales</taxon>
        <taxon>Sterolibacteriaceae</taxon>
        <taxon>Denitratisoma</taxon>
    </lineage>
</organism>
<evidence type="ECO:0000256" key="1">
    <source>
        <dbReference type="SAM" id="Phobius"/>
    </source>
</evidence>